<dbReference type="EMBL" id="MHQB01000023">
    <property type="protein sequence ID" value="OGZ94028.1"/>
    <property type="molecule type" value="Genomic_DNA"/>
</dbReference>
<dbReference type="AlphaFoldDB" id="A0A1G2K6H6"/>
<gene>
    <name evidence="2" type="ORF">A2131_02540</name>
</gene>
<feature type="transmembrane region" description="Helical" evidence="1">
    <location>
        <begin position="21"/>
        <end position="42"/>
    </location>
</feature>
<evidence type="ECO:0000256" key="1">
    <source>
        <dbReference type="SAM" id="Phobius"/>
    </source>
</evidence>
<dbReference type="Proteomes" id="UP000177392">
    <property type="component" value="Unassembled WGS sequence"/>
</dbReference>
<organism evidence="2 3">
    <name type="scientific">Candidatus Sungbacteria bacterium GWC2_49_10</name>
    <dbReference type="NCBI Taxonomy" id="1802263"/>
    <lineage>
        <taxon>Bacteria</taxon>
        <taxon>Candidatus Sungiibacteriota</taxon>
    </lineage>
</organism>
<keyword evidence="1" id="KW-0472">Membrane</keyword>
<name>A0A1G2K6H6_9BACT</name>
<dbReference type="InterPro" id="IPR043993">
    <property type="entry name" value="T4SS_pilin"/>
</dbReference>
<accession>A0A1G2K6H6</accession>
<reference evidence="2 3" key="1">
    <citation type="journal article" date="2016" name="Nat. Commun.">
        <title>Thousands of microbial genomes shed light on interconnected biogeochemical processes in an aquifer system.</title>
        <authorList>
            <person name="Anantharaman K."/>
            <person name="Brown C.T."/>
            <person name="Hug L.A."/>
            <person name="Sharon I."/>
            <person name="Castelle C.J."/>
            <person name="Probst A.J."/>
            <person name="Thomas B.C."/>
            <person name="Singh A."/>
            <person name="Wilkins M.J."/>
            <person name="Karaoz U."/>
            <person name="Brodie E.L."/>
            <person name="Williams K.H."/>
            <person name="Hubbard S.S."/>
            <person name="Banfield J.F."/>
        </authorList>
    </citation>
    <scope>NUCLEOTIDE SEQUENCE [LARGE SCALE GENOMIC DNA]</scope>
</reference>
<sequence length="94" mass="10200">MSCTTIDCILTKIKVEVLDPVITILFVLATIFFLWGVIQYVIGSQGNETKLAAGKKMMFWGIIGLTIMASAWGIVKIICDFFGTCGPATLLPPT</sequence>
<comment type="caution">
    <text evidence="2">The sequence shown here is derived from an EMBL/GenBank/DDBJ whole genome shotgun (WGS) entry which is preliminary data.</text>
</comment>
<keyword evidence="1" id="KW-0812">Transmembrane</keyword>
<dbReference type="Pfam" id="PF18895">
    <property type="entry name" value="T4SS_pilin"/>
    <property type="match status" value="1"/>
</dbReference>
<protein>
    <submittedName>
        <fullName evidence="2">Uncharacterized protein</fullName>
    </submittedName>
</protein>
<keyword evidence="1" id="KW-1133">Transmembrane helix</keyword>
<evidence type="ECO:0000313" key="2">
    <source>
        <dbReference type="EMBL" id="OGZ94028.1"/>
    </source>
</evidence>
<feature type="transmembrane region" description="Helical" evidence="1">
    <location>
        <begin position="57"/>
        <end position="75"/>
    </location>
</feature>
<evidence type="ECO:0000313" key="3">
    <source>
        <dbReference type="Proteomes" id="UP000177392"/>
    </source>
</evidence>
<proteinExistence type="predicted"/>